<evidence type="ECO:0000313" key="2">
    <source>
        <dbReference type="EMBL" id="CAI6336870.1"/>
    </source>
</evidence>
<proteinExistence type="predicted"/>
<keyword evidence="1" id="KW-0472">Membrane</keyword>
<accession>A0A9W4UJ09</accession>
<comment type="caution">
    <text evidence="2">The sequence shown here is derived from an EMBL/GenBank/DDBJ whole genome shotgun (WGS) entry which is preliminary data.</text>
</comment>
<organism evidence="2 3">
    <name type="scientific">Periconia digitata</name>
    <dbReference type="NCBI Taxonomy" id="1303443"/>
    <lineage>
        <taxon>Eukaryota</taxon>
        <taxon>Fungi</taxon>
        <taxon>Dikarya</taxon>
        <taxon>Ascomycota</taxon>
        <taxon>Pezizomycotina</taxon>
        <taxon>Dothideomycetes</taxon>
        <taxon>Pleosporomycetidae</taxon>
        <taxon>Pleosporales</taxon>
        <taxon>Massarineae</taxon>
        <taxon>Periconiaceae</taxon>
        <taxon>Periconia</taxon>
    </lineage>
</organism>
<keyword evidence="3" id="KW-1185">Reference proteome</keyword>
<sequence>MGPPDIQHLVPSHHPLDTTARLPPSVLLCFALLCLLACKSSRRYTPTHRGHALLLPAAAAAACPVRPAVDLSPLYYYHYHSLHHPYFFLFFLPLSRLLLLSLFSSSLVSTPAHQH</sequence>
<keyword evidence="1" id="KW-1133">Transmembrane helix</keyword>
<evidence type="ECO:0000256" key="1">
    <source>
        <dbReference type="SAM" id="Phobius"/>
    </source>
</evidence>
<dbReference type="EMBL" id="CAOQHR010000007">
    <property type="protein sequence ID" value="CAI6336870.1"/>
    <property type="molecule type" value="Genomic_DNA"/>
</dbReference>
<gene>
    <name evidence="2" type="ORF">PDIGIT_LOCUS9976</name>
</gene>
<feature type="transmembrane region" description="Helical" evidence="1">
    <location>
        <begin position="87"/>
        <end position="108"/>
    </location>
</feature>
<feature type="transmembrane region" description="Helical" evidence="1">
    <location>
        <begin position="20"/>
        <end position="38"/>
    </location>
</feature>
<keyword evidence="1" id="KW-0812">Transmembrane</keyword>
<name>A0A9W4UJ09_9PLEO</name>
<protein>
    <submittedName>
        <fullName evidence="2">Uncharacterized protein</fullName>
    </submittedName>
</protein>
<evidence type="ECO:0000313" key="3">
    <source>
        <dbReference type="Proteomes" id="UP001152607"/>
    </source>
</evidence>
<reference evidence="2" key="1">
    <citation type="submission" date="2023-01" db="EMBL/GenBank/DDBJ databases">
        <authorList>
            <person name="Van Ghelder C."/>
            <person name="Rancurel C."/>
        </authorList>
    </citation>
    <scope>NUCLEOTIDE SEQUENCE</scope>
    <source>
        <strain evidence="2">CNCM I-4278</strain>
    </source>
</reference>
<dbReference type="Proteomes" id="UP001152607">
    <property type="component" value="Unassembled WGS sequence"/>
</dbReference>
<dbReference type="AlphaFoldDB" id="A0A9W4UJ09"/>